<dbReference type="Gene3D" id="3.80.10.10">
    <property type="entry name" value="Ribonuclease Inhibitor"/>
    <property type="match status" value="1"/>
</dbReference>
<accession>A0A0H2RPE1</accession>
<dbReference type="OrthoDB" id="5139510at2759"/>
<organism evidence="2 3">
    <name type="scientific">Schizopora paradoxa</name>
    <dbReference type="NCBI Taxonomy" id="27342"/>
    <lineage>
        <taxon>Eukaryota</taxon>
        <taxon>Fungi</taxon>
        <taxon>Dikarya</taxon>
        <taxon>Basidiomycota</taxon>
        <taxon>Agaricomycotina</taxon>
        <taxon>Agaricomycetes</taxon>
        <taxon>Hymenochaetales</taxon>
        <taxon>Schizoporaceae</taxon>
        <taxon>Schizopora</taxon>
    </lineage>
</organism>
<keyword evidence="3" id="KW-1185">Reference proteome</keyword>
<dbReference type="SUPFAM" id="SSF52047">
    <property type="entry name" value="RNI-like"/>
    <property type="match status" value="1"/>
</dbReference>
<name>A0A0H2RPE1_9AGAM</name>
<dbReference type="EMBL" id="KQ086188">
    <property type="protein sequence ID" value="KLO06681.1"/>
    <property type="molecule type" value="Genomic_DNA"/>
</dbReference>
<dbReference type="InterPro" id="IPR032675">
    <property type="entry name" value="LRR_dom_sf"/>
</dbReference>
<evidence type="ECO:0000313" key="2">
    <source>
        <dbReference type="EMBL" id="KLO06681.1"/>
    </source>
</evidence>
<dbReference type="AlphaFoldDB" id="A0A0H2RPE1"/>
<dbReference type="Proteomes" id="UP000053477">
    <property type="component" value="Unassembled WGS sequence"/>
</dbReference>
<evidence type="ECO:0000313" key="3">
    <source>
        <dbReference type="Proteomes" id="UP000053477"/>
    </source>
</evidence>
<proteinExistence type="predicted"/>
<gene>
    <name evidence="2" type="ORF">SCHPADRAFT_932932</name>
</gene>
<reference evidence="2 3" key="1">
    <citation type="submission" date="2015-04" db="EMBL/GenBank/DDBJ databases">
        <title>Complete genome sequence of Schizopora paradoxa KUC8140, a cosmopolitan wood degrader in East Asia.</title>
        <authorList>
            <consortium name="DOE Joint Genome Institute"/>
            <person name="Min B."/>
            <person name="Park H."/>
            <person name="Jang Y."/>
            <person name="Kim J.-J."/>
            <person name="Kim K.H."/>
            <person name="Pangilinan J."/>
            <person name="Lipzen A."/>
            <person name="Riley R."/>
            <person name="Grigoriev I.V."/>
            <person name="Spatafora J.W."/>
            <person name="Choi I.-G."/>
        </authorList>
    </citation>
    <scope>NUCLEOTIDE SEQUENCE [LARGE SCALE GENOMIC DNA]</scope>
    <source>
        <strain evidence="2 3">KUC8140</strain>
    </source>
</reference>
<sequence>MPSFTSKPFVFQTADLPRNVTRNVPCELLDRIFEHCECRFEGNYGEGYGYVRQFCLRPLLLVCKKWHPVAERRLYTSVSVGTRIHKSGGLRFFGEGKGVHKFCETVQNNARIASLVRELHLGTSTFQDREQKEVRVRIIGICKNIEKIELYGVDNNPLDDLTAALAKTDLTSMELSYKNHRPDIFDAVHEAKSHSLSTTIKLLQRWPRLRNLKLDVPCFEKHLEHGASLAELPLVPGSYAALTKISIRGASFNQSQLSQLALISPAMEELCITVAFDCCEALRQCLEVWSSSLRRLGVYRRLLGNEKSSEEGCPVIRRPMKELRELRVCSPLIVPSTLQLFPKLERLRFLGDYSQGAQLAQVIREGEMPNVREISADFSSNLIEHAEDDEGLEEKISKDLQSVCASRKIIFMDRFTNPKWSADPEGSSESSDDLESYHTGDSERPEDEDSSEEENL</sequence>
<evidence type="ECO:0008006" key="4">
    <source>
        <dbReference type="Google" id="ProtNLM"/>
    </source>
</evidence>
<feature type="compositionally biased region" description="Acidic residues" evidence="1">
    <location>
        <begin position="444"/>
        <end position="456"/>
    </location>
</feature>
<feature type="region of interest" description="Disordered" evidence="1">
    <location>
        <begin position="417"/>
        <end position="456"/>
    </location>
</feature>
<protein>
    <recommendedName>
        <fullName evidence="4">F-box domain-containing protein</fullName>
    </recommendedName>
</protein>
<dbReference type="InParanoid" id="A0A0H2RPE1"/>
<evidence type="ECO:0000256" key="1">
    <source>
        <dbReference type="SAM" id="MobiDB-lite"/>
    </source>
</evidence>